<dbReference type="EMBL" id="BAAARV010000021">
    <property type="protein sequence ID" value="GAA2342079.1"/>
    <property type="molecule type" value="Genomic_DNA"/>
</dbReference>
<protein>
    <submittedName>
        <fullName evidence="1">HAD hydrolase-like protein</fullName>
    </submittedName>
</protein>
<name>A0ABP5T390_9ACTN</name>
<dbReference type="Proteomes" id="UP001501444">
    <property type="component" value="Unassembled WGS sequence"/>
</dbReference>
<dbReference type="SFLD" id="SFLDG01129">
    <property type="entry name" value="C1.5:_HAD__Beta-PGM__Phosphata"/>
    <property type="match status" value="1"/>
</dbReference>
<dbReference type="Gene3D" id="1.10.150.240">
    <property type="entry name" value="Putative phosphatase, domain 2"/>
    <property type="match status" value="1"/>
</dbReference>
<dbReference type="SFLD" id="SFLDS00003">
    <property type="entry name" value="Haloacid_Dehalogenase"/>
    <property type="match status" value="1"/>
</dbReference>
<dbReference type="PANTHER" id="PTHR43434">
    <property type="entry name" value="PHOSPHOGLYCOLATE PHOSPHATASE"/>
    <property type="match status" value="1"/>
</dbReference>
<gene>
    <name evidence="1" type="ORF">GCM10010170_025970</name>
</gene>
<dbReference type="InterPro" id="IPR023198">
    <property type="entry name" value="PGP-like_dom2"/>
</dbReference>
<dbReference type="SUPFAM" id="SSF56784">
    <property type="entry name" value="HAD-like"/>
    <property type="match status" value="1"/>
</dbReference>
<comment type="caution">
    <text evidence="1">The sequence shown here is derived from an EMBL/GenBank/DDBJ whole genome shotgun (WGS) entry which is preliminary data.</text>
</comment>
<dbReference type="PANTHER" id="PTHR43434:SF1">
    <property type="entry name" value="PHOSPHOGLYCOLATE PHOSPHATASE"/>
    <property type="match status" value="1"/>
</dbReference>
<dbReference type="InterPro" id="IPR023214">
    <property type="entry name" value="HAD_sf"/>
</dbReference>
<dbReference type="Gene3D" id="3.40.50.1000">
    <property type="entry name" value="HAD superfamily/HAD-like"/>
    <property type="match status" value="1"/>
</dbReference>
<dbReference type="InterPro" id="IPR050155">
    <property type="entry name" value="HAD-like_hydrolase_sf"/>
</dbReference>
<dbReference type="InterPro" id="IPR036412">
    <property type="entry name" value="HAD-like_sf"/>
</dbReference>
<evidence type="ECO:0000313" key="1">
    <source>
        <dbReference type="EMBL" id="GAA2342079.1"/>
    </source>
</evidence>
<dbReference type="Pfam" id="PF12710">
    <property type="entry name" value="HAD"/>
    <property type="match status" value="1"/>
</dbReference>
<accession>A0ABP5T390</accession>
<organism evidence="1 2">
    <name type="scientific">Dactylosporangium salmoneum</name>
    <dbReference type="NCBI Taxonomy" id="53361"/>
    <lineage>
        <taxon>Bacteria</taxon>
        <taxon>Bacillati</taxon>
        <taxon>Actinomycetota</taxon>
        <taxon>Actinomycetes</taxon>
        <taxon>Micromonosporales</taxon>
        <taxon>Micromonosporaceae</taxon>
        <taxon>Dactylosporangium</taxon>
    </lineage>
</organism>
<keyword evidence="2" id="KW-1185">Reference proteome</keyword>
<proteinExistence type="predicted"/>
<reference evidence="2" key="1">
    <citation type="journal article" date="2019" name="Int. J. Syst. Evol. Microbiol.">
        <title>The Global Catalogue of Microorganisms (GCM) 10K type strain sequencing project: providing services to taxonomists for standard genome sequencing and annotation.</title>
        <authorList>
            <consortium name="The Broad Institute Genomics Platform"/>
            <consortium name="The Broad Institute Genome Sequencing Center for Infectious Disease"/>
            <person name="Wu L."/>
            <person name="Ma J."/>
        </authorList>
    </citation>
    <scope>NUCLEOTIDE SEQUENCE [LARGE SCALE GENOMIC DNA]</scope>
    <source>
        <strain evidence="2">JCM 3272</strain>
    </source>
</reference>
<sequence length="230" mass="24836">MVWDVDGTLIPADLRWLRRSIARTYGIDEAAVTFPEKKVHGYTDESIVIDTAITSGIAPAEAEAGVPHFHQVLAEVMEAGRDELAHVQPPYPGVACSIAELHRRGFVQTVLTGNLRVAAEIKIQSMDLGGELDLEIGGYGSDERDRFRLPGVVARRYEGKYGLAVLPHRTVVVGDAPNDIACARSAGFRAVVVAHRASREELSSYGPDAVLDSLEPDLVVATIASLVQQV</sequence>
<evidence type="ECO:0000313" key="2">
    <source>
        <dbReference type="Proteomes" id="UP001501444"/>
    </source>
</evidence>